<protein>
    <submittedName>
        <fullName evidence="2">Uncharacterized protein</fullName>
    </submittedName>
</protein>
<dbReference type="RefSeq" id="WP_194705309.1">
    <property type="nucleotide sequence ID" value="NZ_JADKPN010000001.1"/>
</dbReference>
<comment type="caution">
    <text evidence="2">The sequence shown here is derived from an EMBL/GenBank/DDBJ whole genome shotgun (WGS) entry which is preliminary data.</text>
</comment>
<feature type="transmembrane region" description="Helical" evidence="1">
    <location>
        <begin position="41"/>
        <end position="64"/>
    </location>
</feature>
<proteinExistence type="predicted"/>
<organism evidence="2 3">
    <name type="scientific">Nocardioides islandensis</name>
    <dbReference type="NCBI Taxonomy" id="433663"/>
    <lineage>
        <taxon>Bacteria</taxon>
        <taxon>Bacillati</taxon>
        <taxon>Actinomycetota</taxon>
        <taxon>Actinomycetes</taxon>
        <taxon>Propionibacteriales</taxon>
        <taxon>Nocardioidaceae</taxon>
        <taxon>Nocardioides</taxon>
    </lineage>
</organism>
<dbReference type="Proteomes" id="UP000640489">
    <property type="component" value="Unassembled WGS sequence"/>
</dbReference>
<keyword evidence="1" id="KW-1133">Transmembrane helix</keyword>
<keyword evidence="1" id="KW-0812">Transmembrane</keyword>
<feature type="transmembrane region" description="Helical" evidence="1">
    <location>
        <begin position="12"/>
        <end position="35"/>
    </location>
</feature>
<dbReference type="AlphaFoldDB" id="A0A930VAT2"/>
<dbReference type="EMBL" id="JADKPN010000001">
    <property type="protein sequence ID" value="MBF4762166.1"/>
    <property type="molecule type" value="Genomic_DNA"/>
</dbReference>
<keyword evidence="3" id="KW-1185">Reference proteome</keyword>
<accession>A0A930VAT2</accession>
<evidence type="ECO:0000256" key="1">
    <source>
        <dbReference type="SAM" id="Phobius"/>
    </source>
</evidence>
<sequence length="148" mass="15805">MDGVTEYRLAPAVVLRVAGAALVGVAVLVVLLSVVTGLAGWPFWPVALVALVGLGVIAGGVWWATRRTYVVRLDALGYDVRLVRGAGAKRARWVDVAEVATAEVHRSPALVVSLRDGRTTTIPVALLAGDRDEFANRLRTLLQQARRA</sequence>
<evidence type="ECO:0000313" key="3">
    <source>
        <dbReference type="Proteomes" id="UP000640489"/>
    </source>
</evidence>
<reference evidence="2" key="1">
    <citation type="submission" date="2020-11" db="EMBL/GenBank/DDBJ databases">
        <title>Nocardioides sp. nov., isolated from Soil of Cynanchum wilfordii Hemsley rhizosphere.</title>
        <authorList>
            <person name="Lee J.-S."/>
            <person name="Suh M.K."/>
            <person name="Kim J.-S."/>
        </authorList>
    </citation>
    <scope>NUCLEOTIDE SEQUENCE</scope>
    <source>
        <strain evidence="2">KCTC 19275</strain>
    </source>
</reference>
<keyword evidence="1" id="KW-0472">Membrane</keyword>
<evidence type="ECO:0000313" key="2">
    <source>
        <dbReference type="EMBL" id="MBF4762166.1"/>
    </source>
</evidence>
<gene>
    <name evidence="2" type="ORF">ISU07_03425</name>
</gene>
<name>A0A930VAT2_9ACTN</name>